<organism evidence="3 4">
    <name type="scientific">Eleusine coracana subsp. coracana</name>
    <dbReference type="NCBI Taxonomy" id="191504"/>
    <lineage>
        <taxon>Eukaryota</taxon>
        <taxon>Viridiplantae</taxon>
        <taxon>Streptophyta</taxon>
        <taxon>Embryophyta</taxon>
        <taxon>Tracheophyta</taxon>
        <taxon>Spermatophyta</taxon>
        <taxon>Magnoliopsida</taxon>
        <taxon>Liliopsida</taxon>
        <taxon>Poales</taxon>
        <taxon>Poaceae</taxon>
        <taxon>PACMAD clade</taxon>
        <taxon>Chloridoideae</taxon>
        <taxon>Cynodonteae</taxon>
        <taxon>Eleusininae</taxon>
        <taxon>Eleusine</taxon>
    </lineage>
</organism>
<feature type="compositionally biased region" description="Polar residues" evidence="1">
    <location>
        <begin position="63"/>
        <end position="74"/>
    </location>
</feature>
<evidence type="ECO:0000256" key="1">
    <source>
        <dbReference type="SAM" id="MobiDB-lite"/>
    </source>
</evidence>
<dbReference type="PANTHER" id="PTHR31111">
    <property type="entry name" value="BNAA05G37150D PROTEIN-RELATED"/>
    <property type="match status" value="1"/>
</dbReference>
<dbReference type="InterPro" id="IPR017451">
    <property type="entry name" value="F-box-assoc_interact_dom"/>
</dbReference>
<dbReference type="AlphaFoldDB" id="A0AAV5DP03"/>
<reference evidence="3" key="1">
    <citation type="journal article" date="2018" name="DNA Res.">
        <title>Multiple hybrid de novo genome assembly of finger millet, an orphan allotetraploid crop.</title>
        <authorList>
            <person name="Hatakeyama M."/>
            <person name="Aluri S."/>
            <person name="Balachadran M.T."/>
            <person name="Sivarajan S.R."/>
            <person name="Patrignani A."/>
            <person name="Gruter S."/>
            <person name="Poveda L."/>
            <person name="Shimizu-Inatsugi R."/>
            <person name="Baeten J."/>
            <person name="Francoijs K.J."/>
            <person name="Nataraja K.N."/>
            <person name="Reddy Y.A.N."/>
            <person name="Phadnis S."/>
            <person name="Ravikumar R.L."/>
            <person name="Schlapbach R."/>
            <person name="Sreeman S.M."/>
            <person name="Shimizu K.K."/>
        </authorList>
    </citation>
    <scope>NUCLEOTIDE SEQUENCE</scope>
</reference>
<dbReference type="InterPro" id="IPR013187">
    <property type="entry name" value="F-box-assoc_dom_typ3"/>
</dbReference>
<dbReference type="Pfam" id="PF00646">
    <property type="entry name" value="F-box"/>
    <property type="match status" value="1"/>
</dbReference>
<dbReference type="EMBL" id="BQKI01000022">
    <property type="protein sequence ID" value="GJN12200.1"/>
    <property type="molecule type" value="Genomic_DNA"/>
</dbReference>
<reference evidence="3" key="2">
    <citation type="submission" date="2021-12" db="EMBL/GenBank/DDBJ databases">
        <title>Resequencing data analysis of finger millet.</title>
        <authorList>
            <person name="Hatakeyama M."/>
            <person name="Aluri S."/>
            <person name="Balachadran M.T."/>
            <person name="Sivarajan S.R."/>
            <person name="Poveda L."/>
            <person name="Shimizu-Inatsugi R."/>
            <person name="Schlapbach R."/>
            <person name="Sreeman S.M."/>
            <person name="Shimizu K.K."/>
        </authorList>
    </citation>
    <scope>NUCLEOTIDE SEQUENCE</scope>
</reference>
<name>A0AAV5DP03_ELECO</name>
<feature type="region of interest" description="Disordered" evidence="1">
    <location>
        <begin position="1"/>
        <end position="107"/>
    </location>
</feature>
<dbReference type="SMART" id="SM00256">
    <property type="entry name" value="FBOX"/>
    <property type="match status" value="1"/>
</dbReference>
<evidence type="ECO:0000259" key="2">
    <source>
        <dbReference type="SMART" id="SM00256"/>
    </source>
</evidence>
<dbReference type="InterPro" id="IPR036047">
    <property type="entry name" value="F-box-like_dom_sf"/>
</dbReference>
<dbReference type="Proteomes" id="UP001054889">
    <property type="component" value="Unassembled WGS sequence"/>
</dbReference>
<dbReference type="PANTHER" id="PTHR31111:SF133">
    <property type="entry name" value="OS07G0196600 PROTEIN"/>
    <property type="match status" value="1"/>
</dbReference>
<gene>
    <name evidence="3" type="primary">ga30457</name>
    <name evidence="3" type="ORF">PR202_ga30457</name>
</gene>
<protein>
    <recommendedName>
        <fullName evidence="2">F-box domain-containing protein</fullName>
    </recommendedName>
</protein>
<dbReference type="NCBIfam" id="TIGR01640">
    <property type="entry name" value="F_box_assoc_1"/>
    <property type="match status" value="1"/>
</dbReference>
<dbReference type="Gene3D" id="1.20.1280.50">
    <property type="match status" value="1"/>
</dbReference>
<feature type="domain" description="F-box" evidence="2">
    <location>
        <begin position="144"/>
        <end position="183"/>
    </location>
</feature>
<evidence type="ECO:0000313" key="4">
    <source>
        <dbReference type="Proteomes" id="UP001054889"/>
    </source>
</evidence>
<feature type="compositionally biased region" description="Basic residues" evidence="1">
    <location>
        <begin position="14"/>
        <end position="28"/>
    </location>
</feature>
<dbReference type="SUPFAM" id="SSF81383">
    <property type="entry name" value="F-box domain"/>
    <property type="match status" value="1"/>
</dbReference>
<dbReference type="InterPro" id="IPR001810">
    <property type="entry name" value="F-box_dom"/>
</dbReference>
<evidence type="ECO:0000313" key="3">
    <source>
        <dbReference type="EMBL" id="GJN12200.1"/>
    </source>
</evidence>
<comment type="caution">
    <text evidence="3">The sequence shown here is derived from an EMBL/GenBank/DDBJ whole genome shotgun (WGS) entry which is preliminary data.</text>
</comment>
<sequence length="501" mass="56651">MDFPAPDPPPGRRPCARRPRVVSSRRLKSTPAPRTRALVAQAQGQSADQASDGTSARGEGPQVVSSGPLNSTPATEEHAMAVVEQAEDQTPDQPSDRRLAPGQGRHAVYPWRLRSTPARRARMMVQVLAQTKTIRRKRPRCRELNLDALRHVLLLLPAKDLCRLRAVCQTWRSTTSDPIFITSHESRHPGLLLLAKFKDDKTHIHVVDLSGRIVKTMKDTSVNHFLMFTRLSLACLSTDWNRCRVINPATGAVHILPQDPAPEHVKRVNLSNPYTFFALGRVASSGEYKVLRMFNRIGFLDLGEQLFEVYTINGGTTPARWRGRQSPECFIETRTGVVIDGVVYFLALGVIGVPPDQIMSFDLGSEEWRRNITGPISPNEQAMERYLSRWDQLALAELKGYLVLVYYHQYPCAMDLWFLTENETWVKKYSIQIVKIPIYGFQVKPLFFLNDGRLVLYQIPIGTLLIYNPETITYEDLRMRLLDSVGMFTGSLLSMEQGDKV</sequence>
<proteinExistence type="predicted"/>
<feature type="compositionally biased region" description="Low complexity" evidence="1">
    <location>
        <begin position="40"/>
        <end position="53"/>
    </location>
</feature>
<accession>A0AAV5DP03</accession>
<keyword evidence="4" id="KW-1185">Reference proteome</keyword>
<dbReference type="Pfam" id="PF08268">
    <property type="entry name" value="FBA_3"/>
    <property type="match status" value="1"/>
</dbReference>
<feature type="compositionally biased region" description="Pro residues" evidence="1">
    <location>
        <begin position="1"/>
        <end position="12"/>
    </location>
</feature>